<dbReference type="Proteomes" id="UP000799428">
    <property type="component" value="Unassembled WGS sequence"/>
</dbReference>
<evidence type="ECO:0000256" key="1">
    <source>
        <dbReference type="ARBA" id="ARBA00001973"/>
    </source>
</evidence>
<dbReference type="Gene3D" id="2.70.50.70">
    <property type="match status" value="1"/>
</dbReference>
<accession>A0A6G1KQH3</accession>
<dbReference type="Pfam" id="PF03443">
    <property type="entry name" value="AA9"/>
    <property type="match status" value="1"/>
</dbReference>
<evidence type="ECO:0000256" key="4">
    <source>
        <dbReference type="ARBA" id="ARBA00023157"/>
    </source>
</evidence>
<evidence type="ECO:0000313" key="9">
    <source>
        <dbReference type="Proteomes" id="UP000799428"/>
    </source>
</evidence>
<dbReference type="EMBL" id="MU005764">
    <property type="protein sequence ID" value="KAF2714863.1"/>
    <property type="molecule type" value="Genomic_DNA"/>
</dbReference>
<dbReference type="GO" id="GO:0030245">
    <property type="term" value="P:cellulose catabolic process"/>
    <property type="evidence" value="ECO:0007669"/>
    <property type="project" value="UniProtKB-UniRule"/>
</dbReference>
<gene>
    <name evidence="8" type="ORF">K504DRAFT_529122</name>
</gene>
<organism evidence="8 9">
    <name type="scientific">Pleomassaria siparia CBS 279.74</name>
    <dbReference type="NCBI Taxonomy" id="1314801"/>
    <lineage>
        <taxon>Eukaryota</taxon>
        <taxon>Fungi</taxon>
        <taxon>Dikarya</taxon>
        <taxon>Ascomycota</taxon>
        <taxon>Pezizomycotina</taxon>
        <taxon>Dothideomycetes</taxon>
        <taxon>Pleosporomycetidae</taxon>
        <taxon>Pleosporales</taxon>
        <taxon>Pleomassariaceae</taxon>
        <taxon>Pleomassaria</taxon>
    </lineage>
</organism>
<feature type="domain" description="Auxiliary Activity family 9 catalytic" evidence="7">
    <location>
        <begin position="20"/>
        <end position="234"/>
    </location>
</feature>
<comment type="catalytic activity">
    <reaction evidence="5">
        <text>[(1-&gt;4)-beta-D-glucosyl]n+m + reduced acceptor + O2 = 4-dehydro-beta-D-glucosyl-[(1-&gt;4)-beta-D-glucosyl]n-1 + [(1-&gt;4)-beta-D-glucosyl]m + acceptor + H2O.</text>
        <dbReference type="EC" id="1.14.99.56"/>
    </reaction>
</comment>
<protein>
    <recommendedName>
        <fullName evidence="5">AA9 family lytic polysaccharide monooxygenase</fullName>
        <ecNumber evidence="5">1.14.99.56</ecNumber>
    </recommendedName>
    <alternativeName>
        <fullName evidence="5">Endo-beta-1,4-glucanase</fullName>
    </alternativeName>
    <alternativeName>
        <fullName evidence="5">Glycosyl hydrolase 61 family protein</fullName>
    </alternativeName>
</protein>
<evidence type="ECO:0000313" key="8">
    <source>
        <dbReference type="EMBL" id="KAF2714863.1"/>
    </source>
</evidence>
<keyword evidence="9" id="KW-1185">Reference proteome</keyword>
<keyword evidence="5" id="KW-0624">Polysaccharide degradation</keyword>
<dbReference type="PANTHER" id="PTHR33353:SF19">
    <property type="entry name" value="GLYCOSYLHYDROLASE FAMILY 61-8 PROTEIN"/>
    <property type="match status" value="1"/>
</dbReference>
<feature type="signal peptide" evidence="6">
    <location>
        <begin position="1"/>
        <end position="19"/>
    </location>
</feature>
<dbReference type="PANTHER" id="PTHR33353">
    <property type="entry name" value="PUTATIVE (AFU_ORTHOLOGUE AFUA_1G12560)-RELATED"/>
    <property type="match status" value="1"/>
</dbReference>
<keyword evidence="8" id="KW-0560">Oxidoreductase</keyword>
<dbReference type="InterPro" id="IPR005103">
    <property type="entry name" value="AA9_LPMO"/>
</dbReference>
<dbReference type="GO" id="GO:0004497">
    <property type="term" value="F:monooxygenase activity"/>
    <property type="evidence" value="ECO:0007669"/>
    <property type="project" value="UniProtKB-KW"/>
</dbReference>
<comment type="function">
    <text evidence="5">Lytic polysaccharide monooxygenase (LMPO) that depolymerizes crystalline and amorphous polysaccharides via the oxidation of scissile alpha- or beta-(1-4)-glycosidic bonds, yielding C1 and/or C4 oxidation products. Catalysis by LPMOs requires the reduction of the active-site copper from Cu(II) to Cu(I) by a reducing agent and H(2)O(2) or O(2) as a cosubstrate.</text>
</comment>
<keyword evidence="5" id="KW-0136">Cellulose degradation</keyword>
<proteinExistence type="predicted"/>
<evidence type="ECO:0000256" key="6">
    <source>
        <dbReference type="SAM" id="SignalP"/>
    </source>
</evidence>
<keyword evidence="3 5" id="KW-0964">Secreted</keyword>
<keyword evidence="6" id="KW-0732">Signal</keyword>
<evidence type="ECO:0000256" key="3">
    <source>
        <dbReference type="ARBA" id="ARBA00022525"/>
    </source>
</evidence>
<dbReference type="GO" id="GO:0008810">
    <property type="term" value="F:cellulase activity"/>
    <property type="evidence" value="ECO:0007669"/>
    <property type="project" value="UniProtKB-UniRule"/>
</dbReference>
<dbReference type="AlphaFoldDB" id="A0A6G1KQH3"/>
<dbReference type="InterPro" id="IPR049892">
    <property type="entry name" value="AA9"/>
</dbReference>
<dbReference type="GO" id="GO:0030248">
    <property type="term" value="F:cellulose binding"/>
    <property type="evidence" value="ECO:0007669"/>
    <property type="project" value="UniProtKB-UniRule"/>
</dbReference>
<dbReference type="OrthoDB" id="4849160at2759"/>
<comment type="subcellular location">
    <subcellularLocation>
        <location evidence="2 5">Secreted</location>
    </subcellularLocation>
</comment>
<name>A0A6G1KQH3_9PLEO</name>
<keyword evidence="4 5" id="KW-1015">Disulfide bond</keyword>
<comment type="domain">
    <text evidence="5">Has a modular structure: an endo-beta-1,4-glucanase catalytic module at the N-terminus, a linker rich in serines and threonines, and a C-terminal carbohydrate-binding module (CBM).</text>
</comment>
<dbReference type="EC" id="1.14.99.56" evidence="5"/>
<evidence type="ECO:0000256" key="2">
    <source>
        <dbReference type="ARBA" id="ARBA00004613"/>
    </source>
</evidence>
<evidence type="ECO:0000256" key="5">
    <source>
        <dbReference type="RuleBase" id="RU368122"/>
    </source>
</evidence>
<keyword evidence="8" id="KW-0503">Monooxygenase</keyword>
<reference evidence="8" key="1">
    <citation type="journal article" date="2020" name="Stud. Mycol.">
        <title>101 Dothideomycetes genomes: a test case for predicting lifestyles and emergence of pathogens.</title>
        <authorList>
            <person name="Haridas S."/>
            <person name="Albert R."/>
            <person name="Binder M."/>
            <person name="Bloem J."/>
            <person name="Labutti K."/>
            <person name="Salamov A."/>
            <person name="Andreopoulos B."/>
            <person name="Baker S."/>
            <person name="Barry K."/>
            <person name="Bills G."/>
            <person name="Bluhm B."/>
            <person name="Cannon C."/>
            <person name="Castanera R."/>
            <person name="Culley D."/>
            <person name="Daum C."/>
            <person name="Ezra D."/>
            <person name="Gonzalez J."/>
            <person name="Henrissat B."/>
            <person name="Kuo A."/>
            <person name="Liang C."/>
            <person name="Lipzen A."/>
            <person name="Lutzoni F."/>
            <person name="Magnuson J."/>
            <person name="Mondo S."/>
            <person name="Nolan M."/>
            <person name="Ohm R."/>
            <person name="Pangilinan J."/>
            <person name="Park H.-J."/>
            <person name="Ramirez L."/>
            <person name="Alfaro M."/>
            <person name="Sun H."/>
            <person name="Tritt A."/>
            <person name="Yoshinaga Y."/>
            <person name="Zwiers L.-H."/>
            <person name="Turgeon B."/>
            <person name="Goodwin S."/>
            <person name="Spatafora J."/>
            <person name="Crous P."/>
            <person name="Grigoriev I."/>
        </authorList>
    </citation>
    <scope>NUCLEOTIDE SEQUENCE</scope>
    <source>
        <strain evidence="8">CBS 279.74</strain>
    </source>
</reference>
<keyword evidence="5" id="KW-0119">Carbohydrate metabolism</keyword>
<sequence>MHHSKISTFLAAIVRLVEGHGGGMHYYIDGNTYVGTGADVDSEIDPAIGSIQRLWNWDGFYYTNWDDSTLVINSPNMACGSPGTPYAVSPHAPITAGSVVAINYTLPGSNPPWSFGHPIGPMLAYMAACPDSGCESVDTKKALWFKIWQAGLEYGNYVEGKWAMRDVFEGGNQNIPIPKTLKGGKYLLRHEMINLQSGPVQFFPNCVQLDVKSEGSSLPKEEELVAFPSVYDANSGTSWPGQKEGSEWFYTKHGKDTVYPMPGPSIWGG</sequence>
<evidence type="ECO:0000259" key="7">
    <source>
        <dbReference type="Pfam" id="PF03443"/>
    </source>
</evidence>
<comment type="cofactor">
    <cofactor evidence="1">
        <name>Cu(2+)</name>
        <dbReference type="ChEBI" id="CHEBI:29036"/>
    </cofactor>
</comment>
<dbReference type="GO" id="GO:0005576">
    <property type="term" value="C:extracellular region"/>
    <property type="evidence" value="ECO:0007669"/>
    <property type="project" value="UniProtKB-SubCell"/>
</dbReference>
<feature type="chain" id="PRO_5026257226" description="AA9 family lytic polysaccharide monooxygenase" evidence="6">
    <location>
        <begin position="20"/>
        <end position="269"/>
    </location>
</feature>